<proteinExistence type="predicted"/>
<dbReference type="EMBL" id="NHON01000011">
    <property type="protein sequence ID" value="OWJ67671.1"/>
    <property type="molecule type" value="Genomic_DNA"/>
</dbReference>
<dbReference type="STRING" id="1122125.GCA_000423185_03275"/>
<organism evidence="3 4">
    <name type="scientific">Inquilinus limosus</name>
    <dbReference type="NCBI Taxonomy" id="171674"/>
    <lineage>
        <taxon>Bacteria</taxon>
        <taxon>Pseudomonadati</taxon>
        <taxon>Pseudomonadota</taxon>
        <taxon>Alphaproteobacteria</taxon>
        <taxon>Rhodospirillales</taxon>
        <taxon>Rhodospirillaceae</taxon>
        <taxon>Inquilinus</taxon>
    </lineage>
</organism>
<dbReference type="InterPro" id="IPR021135">
    <property type="entry name" value="PEP_COase"/>
</dbReference>
<evidence type="ECO:0000256" key="2">
    <source>
        <dbReference type="ARBA" id="ARBA00022419"/>
    </source>
</evidence>
<name>A0A211ZQW5_9PROT</name>
<keyword evidence="4" id="KW-1185">Reference proteome</keyword>
<dbReference type="PANTHER" id="PTHR30523:SF6">
    <property type="entry name" value="PHOSPHOENOLPYRUVATE CARBOXYLASE"/>
    <property type="match status" value="1"/>
</dbReference>
<sequence>MPDSRQATPRPEDRTMPLARELTQLLKRYEKSQREDPFANPIQHLALEISRRLADGKLDIRDVEALIGHLTIEGFSHRAARLGRYLGDTAPEANDVALRALFQGLTRDARGGTVPFAAFRRRVESEAFGAVFTAHPTFNLSGTLMADLAALAAGRAADGTALTEETRSALLDRAAVAEHRPDEDLSLAREQALSLDAIANARAALGRAWGILLDVAREAYPEDWRGLTPRLVTLASWVGYDLDGRSDIRWTDTLHKRLLVQAAQLDHYLAEVRAIRSAVPRGAADLLETLDLLESRVALAIAQIRDEVAAFAVADPGSAAGREQIRVISQRIHAGQALRLTESASLIAIVDRALERTDDPDLSRRFCLLRAELATHGLGAAHTHVRINATQVHNAIRKAVGMVSDPNDPRYRQSYLDRLNGLLDAVEPVSVNFGSLLAERTSVKRLFMLLAQMLKYNDRSAPIRFLIAESESAFTCLTALYYARLFGVDGMVDISPLFETEKALENGSRIIEQLLENPHYRDYVRRRGRVCVQTGYSDAGRYLGQTPAGASIERLRLRLIRVIAKAGLPGVQLLIFDTHGESIGRGCHPGGIADRLSYVDPPATRAFMAEQDVAFKQEVSFQGGDGYLYFAHPDLAYAVVARILQHVLREIEDTRDDPFYDEASYIREFFTTVKEFQVRLMESRDYGVLLQALGPNLLFPSGSRATKRQHEDPSELDHAMPSQLRAIPHNAILMQLGLMANSVGGAGAAIAKDPERFRELYAASPRFRQLLGIITYGASASNPAAMKSYIDALDPGAWITRAATTGDREQADRMVALSGHLEPMPVWERQSRVFRALHKDFILLREGLESVAEQLPHVDAASRDALAVLHAVRLALIQEIFLLAMRIPEFSSRHNLTLKQVIARVLHLDVLPAVQSLEEIFPLTEDTIAVADFGEAATYRSDESQNYQFENERIFRPMRQIYGLVRRVSAAVVHRTGFFG</sequence>
<dbReference type="InterPro" id="IPR015813">
    <property type="entry name" value="Pyrv/PenolPyrv_kinase-like_dom"/>
</dbReference>
<evidence type="ECO:0000313" key="3">
    <source>
        <dbReference type="EMBL" id="OWJ67671.1"/>
    </source>
</evidence>
<dbReference type="Pfam" id="PF00311">
    <property type="entry name" value="PEPcase"/>
    <property type="match status" value="1"/>
</dbReference>
<protein>
    <recommendedName>
        <fullName evidence="2">Phosphoenolpyruvate carboxylase</fullName>
    </recommendedName>
</protein>
<dbReference type="GO" id="GO:0008964">
    <property type="term" value="F:phosphoenolpyruvate carboxylase activity"/>
    <property type="evidence" value="ECO:0007669"/>
    <property type="project" value="InterPro"/>
</dbReference>
<gene>
    <name evidence="3" type="ORF">BWR60_08270</name>
</gene>
<dbReference type="AlphaFoldDB" id="A0A211ZQW5"/>
<dbReference type="OrthoDB" id="9758461at2"/>
<accession>A0A211ZQW5</accession>
<dbReference type="GO" id="GO:0015977">
    <property type="term" value="P:carbon fixation"/>
    <property type="evidence" value="ECO:0007669"/>
    <property type="project" value="InterPro"/>
</dbReference>
<dbReference type="Proteomes" id="UP000196655">
    <property type="component" value="Unassembled WGS sequence"/>
</dbReference>
<dbReference type="GO" id="GO:0006099">
    <property type="term" value="P:tricarboxylic acid cycle"/>
    <property type="evidence" value="ECO:0007669"/>
    <property type="project" value="InterPro"/>
</dbReference>
<dbReference type="GO" id="GO:0005829">
    <property type="term" value="C:cytosol"/>
    <property type="evidence" value="ECO:0007669"/>
    <property type="project" value="TreeGrafter"/>
</dbReference>
<dbReference type="PANTHER" id="PTHR30523">
    <property type="entry name" value="PHOSPHOENOLPYRUVATE CARBOXYLASE"/>
    <property type="match status" value="1"/>
</dbReference>
<dbReference type="SUPFAM" id="SSF51621">
    <property type="entry name" value="Phosphoenolpyruvate/pyruvate domain"/>
    <property type="match status" value="1"/>
</dbReference>
<evidence type="ECO:0000256" key="1">
    <source>
        <dbReference type="ARBA" id="ARBA00003670"/>
    </source>
</evidence>
<comment type="caution">
    <text evidence="3">The sequence shown here is derived from an EMBL/GenBank/DDBJ whole genome shotgun (WGS) entry which is preliminary data.</text>
</comment>
<evidence type="ECO:0000313" key="4">
    <source>
        <dbReference type="Proteomes" id="UP000196655"/>
    </source>
</evidence>
<comment type="function">
    <text evidence="1">Forms oxaloacetate, a four-carbon dicarboxylic acid source for the tricarboxylic acid cycle.</text>
</comment>
<reference evidence="4" key="1">
    <citation type="submission" date="2017-05" db="EMBL/GenBank/DDBJ databases">
        <authorList>
            <person name="Macchi M."/>
            <person name="Festa S."/>
            <person name="Coppotelli B.M."/>
            <person name="Morelli I.S."/>
        </authorList>
    </citation>
    <scope>NUCLEOTIDE SEQUENCE [LARGE SCALE GENOMIC DNA]</scope>
    <source>
        <strain evidence="4">I</strain>
    </source>
</reference>